<name>A0A6C0C411_9ZZZZ</name>
<evidence type="ECO:0000256" key="2">
    <source>
        <dbReference type="SAM" id="Phobius"/>
    </source>
</evidence>
<organism evidence="3">
    <name type="scientific">viral metagenome</name>
    <dbReference type="NCBI Taxonomy" id="1070528"/>
    <lineage>
        <taxon>unclassified sequences</taxon>
        <taxon>metagenomes</taxon>
        <taxon>organismal metagenomes</taxon>
    </lineage>
</organism>
<keyword evidence="2" id="KW-1133">Transmembrane helix</keyword>
<feature type="transmembrane region" description="Helical" evidence="2">
    <location>
        <begin position="160"/>
        <end position="182"/>
    </location>
</feature>
<evidence type="ECO:0000313" key="3">
    <source>
        <dbReference type="EMBL" id="QHS99337.1"/>
    </source>
</evidence>
<dbReference type="EMBL" id="MN739339">
    <property type="protein sequence ID" value="QHS99337.1"/>
    <property type="molecule type" value="Genomic_DNA"/>
</dbReference>
<keyword evidence="2" id="KW-0472">Membrane</keyword>
<accession>A0A6C0C411</accession>
<sequence>MNINCDTMWTIIKDKQTITMKMCITTQPDIMIESNLLISLQNNTYNTTFNNDTFNSNTTVYNNTVYNNTVYNNTVYNIFNMTNNTIYHSIENNTVPSPSFATPSFATPSFATPSFATPSMHILSNIRGSRSTSPSPVFNSSHDNITLDNISPSSTKDESVIMPVLALSSGIILTFALLISLYKRQLRTNRIHSCTPLTSHYNYDEPGKISVVKPVVNTVTTNIGRPKDYIIEQLTMAKNSTPTTQRQISRPNSNEAGGSK</sequence>
<reference evidence="3" key="1">
    <citation type="journal article" date="2020" name="Nature">
        <title>Giant virus diversity and host interactions through global metagenomics.</title>
        <authorList>
            <person name="Schulz F."/>
            <person name="Roux S."/>
            <person name="Paez-Espino D."/>
            <person name="Jungbluth S."/>
            <person name="Walsh D.A."/>
            <person name="Denef V.J."/>
            <person name="McMahon K.D."/>
            <person name="Konstantinidis K.T."/>
            <person name="Eloe-Fadrosh E.A."/>
            <person name="Kyrpides N.C."/>
            <person name="Woyke T."/>
        </authorList>
    </citation>
    <scope>NUCLEOTIDE SEQUENCE</scope>
    <source>
        <strain evidence="3">GVMAG-M-3300020185-33</strain>
    </source>
</reference>
<keyword evidence="2" id="KW-0812">Transmembrane</keyword>
<evidence type="ECO:0000256" key="1">
    <source>
        <dbReference type="SAM" id="MobiDB-lite"/>
    </source>
</evidence>
<proteinExistence type="predicted"/>
<dbReference type="AlphaFoldDB" id="A0A6C0C411"/>
<feature type="region of interest" description="Disordered" evidence="1">
    <location>
        <begin position="240"/>
        <end position="260"/>
    </location>
</feature>
<protein>
    <submittedName>
        <fullName evidence="3">Uncharacterized protein</fullName>
    </submittedName>
</protein>